<evidence type="ECO:0000256" key="5">
    <source>
        <dbReference type="ARBA" id="ARBA00022741"/>
    </source>
</evidence>
<evidence type="ECO:0000256" key="8">
    <source>
        <dbReference type="ARBA" id="ARBA00023032"/>
    </source>
</evidence>
<dbReference type="GO" id="GO:0015419">
    <property type="term" value="F:ABC-type sulfate transporter activity"/>
    <property type="evidence" value="ECO:0007669"/>
    <property type="project" value="InterPro"/>
</dbReference>
<dbReference type="GO" id="GO:0005524">
    <property type="term" value="F:ATP binding"/>
    <property type="evidence" value="ECO:0007669"/>
    <property type="project" value="UniProtKB-KW"/>
</dbReference>
<feature type="transmembrane region" description="Helical" evidence="11">
    <location>
        <begin position="245"/>
        <end position="269"/>
    </location>
</feature>
<evidence type="ECO:0000256" key="7">
    <source>
        <dbReference type="ARBA" id="ARBA00022989"/>
    </source>
</evidence>
<evidence type="ECO:0000256" key="10">
    <source>
        <dbReference type="ARBA" id="ARBA00025323"/>
    </source>
</evidence>
<keyword evidence="3 11" id="KW-0813">Transport</keyword>
<organism evidence="14 15">
    <name type="scientific">Corynebacterium propinquum</name>
    <dbReference type="NCBI Taxonomy" id="43769"/>
    <lineage>
        <taxon>Bacteria</taxon>
        <taxon>Bacillati</taxon>
        <taxon>Actinomycetota</taxon>
        <taxon>Actinomycetes</taxon>
        <taxon>Mycobacteriales</taxon>
        <taxon>Corynebacteriaceae</taxon>
        <taxon>Corynebacterium</taxon>
    </lineage>
</organism>
<dbReference type="PANTHER" id="PTHR30406:SF8">
    <property type="entry name" value="SULFATE TRANSPORT SYSTEM PERMEASE PROTEIN CYST"/>
    <property type="match status" value="1"/>
</dbReference>
<dbReference type="GO" id="GO:0016887">
    <property type="term" value="F:ATP hydrolysis activity"/>
    <property type="evidence" value="ECO:0007669"/>
    <property type="project" value="InterPro"/>
</dbReference>
<keyword evidence="6 14" id="KW-0067">ATP-binding</keyword>
<name>A0AAP4BTH1_9CORY</name>
<evidence type="ECO:0000256" key="11">
    <source>
        <dbReference type="RuleBase" id="RU363032"/>
    </source>
</evidence>
<dbReference type="CDD" id="cd06261">
    <property type="entry name" value="TM_PBP2"/>
    <property type="match status" value="1"/>
</dbReference>
<dbReference type="InterPro" id="IPR003439">
    <property type="entry name" value="ABC_transporter-like_ATP-bd"/>
</dbReference>
<keyword evidence="7 11" id="KW-1133">Transmembrane helix</keyword>
<dbReference type="RefSeq" id="WP_249606459.1">
    <property type="nucleotide sequence ID" value="NZ_CP091865.1"/>
</dbReference>
<comment type="subcellular location">
    <subcellularLocation>
        <location evidence="11">Cell membrane</location>
        <topology evidence="11">Multi-pass membrane protein</topology>
    </subcellularLocation>
    <subcellularLocation>
        <location evidence="1">Membrane</location>
        <topology evidence="1">Multi-pass membrane protein</topology>
    </subcellularLocation>
</comment>
<dbReference type="EMBL" id="JASNVP010000003">
    <property type="protein sequence ID" value="MDK4325618.1"/>
    <property type="molecule type" value="Genomic_DNA"/>
</dbReference>
<feature type="domain" description="ABC transmembrane type-1" evidence="13">
    <location>
        <begin position="62"/>
        <end position="263"/>
    </location>
</feature>
<sequence length="655" mass="69043">MAHTHSAEWTPHPVRPKNPIALVLLAAIAVVTVLGPLLALIFRVPWDRFVEITAEASTLEALKLSLYAAVLSTIVTLELGIPLSLWLLHNSKSGWFIRLLVVLPLAMPPVVAGLALTAAIGRRSYTSGILDALGIDIAFTFSGVVASHVFITLPFIIVSADSALRQINQEIIDSALSIGMSYPRVIWRVILPTILPAIVTGAGLGLARSLGEFGATLTFAGSLPGETRTLPLAIYLNREVDADIAYVQAALLIFIAIVVLCLSGLPTVLKKRHKHRVSRNIGLDRQRLSALTAATTTPVGIKVNGCDVQAGQTTAVVGSNGAGKTTLMKAIAGRLGGADVEFVDDNGNEYRKQPKVIILTQNPALPPASTVLQAVTMATRDTDRAKELLAAAGLSELQAVPVPALSGGQSRQVAIVRAIAASPEVLILDEPFAGLDSSIAAQWKAYFRTTSQQRTTLLVTHNGHDISSLSDYVMSIASGQIVAYDKTSELTAAPSTKFLATTLGLNAVAARITSGPDTDDSGRTPVRINCGEFSLKVATEGLALGGDGASAGTAHGTEVLATWLPSNAWLSQHEPDAAGSQDNSWTGRITDISVPHPTVCDVTVDTHGEQVDITISPQDAHELGLELDEKITWGIDPAKISVTALAAEDKTVIQN</sequence>
<evidence type="ECO:0000256" key="2">
    <source>
        <dbReference type="ARBA" id="ARBA00011779"/>
    </source>
</evidence>
<evidence type="ECO:0000256" key="3">
    <source>
        <dbReference type="ARBA" id="ARBA00022448"/>
    </source>
</evidence>
<evidence type="ECO:0000256" key="9">
    <source>
        <dbReference type="ARBA" id="ARBA00023136"/>
    </source>
</evidence>
<dbReference type="Gene3D" id="3.40.50.300">
    <property type="entry name" value="P-loop containing nucleotide triphosphate hydrolases"/>
    <property type="match status" value="1"/>
</dbReference>
<gene>
    <name evidence="14" type="ORF">QPX54_03690</name>
</gene>
<dbReference type="GO" id="GO:0005886">
    <property type="term" value="C:plasma membrane"/>
    <property type="evidence" value="ECO:0007669"/>
    <property type="project" value="UniProtKB-SubCell"/>
</dbReference>
<keyword evidence="9 11" id="KW-0472">Membrane</keyword>
<reference evidence="14" key="1">
    <citation type="submission" date="2023-05" db="EMBL/GenBank/DDBJ databases">
        <title>Metabolic capabilities are highly conserved among human nasal-associated Corynebacterium species in pangenomic analyses.</title>
        <authorList>
            <person name="Tran T.H."/>
            <person name="Roberts A.Q."/>
            <person name="Escapa I.F."/>
            <person name="Gao W."/>
            <person name="Conlan S."/>
            <person name="Kong H."/>
            <person name="Segre J.A."/>
            <person name="Kelly M.S."/>
            <person name="Lemon K.P."/>
        </authorList>
    </citation>
    <scope>NUCLEOTIDE SEQUENCE</scope>
    <source>
        <strain evidence="14">KPL2654</strain>
    </source>
</reference>
<dbReference type="InterPro" id="IPR027417">
    <property type="entry name" value="P-loop_NTPase"/>
</dbReference>
<dbReference type="SUPFAM" id="SSF52540">
    <property type="entry name" value="P-loop containing nucleoside triphosphate hydrolases"/>
    <property type="match status" value="1"/>
</dbReference>
<feature type="domain" description="ABC transporter" evidence="12">
    <location>
        <begin position="286"/>
        <end position="503"/>
    </location>
</feature>
<evidence type="ECO:0000256" key="1">
    <source>
        <dbReference type="ARBA" id="ARBA00004141"/>
    </source>
</evidence>
<dbReference type="PANTHER" id="PTHR30406">
    <property type="entry name" value="SULFATE TRANSPORT SYSTEM PERMEASE PROTEIN"/>
    <property type="match status" value="1"/>
</dbReference>
<comment type="function">
    <text evidence="10">Part of the ABC transporter complex CysAWTP (TC 3.A.1.6.1) involved in sulfate/thiosulfate import. Probably responsible for the translocation of the substrate across the membrane.</text>
</comment>
<evidence type="ECO:0000259" key="12">
    <source>
        <dbReference type="PROSITE" id="PS50893"/>
    </source>
</evidence>
<proteinExistence type="inferred from homology"/>
<dbReference type="InterPro" id="IPR000515">
    <property type="entry name" value="MetI-like"/>
</dbReference>
<dbReference type="InterPro" id="IPR003593">
    <property type="entry name" value="AAA+_ATPase"/>
</dbReference>
<dbReference type="InterPro" id="IPR035906">
    <property type="entry name" value="MetI-like_sf"/>
</dbReference>
<evidence type="ECO:0000259" key="13">
    <source>
        <dbReference type="PROSITE" id="PS50928"/>
    </source>
</evidence>
<dbReference type="SUPFAM" id="SSF50331">
    <property type="entry name" value="MOP-like"/>
    <property type="match status" value="1"/>
</dbReference>
<comment type="caution">
    <text evidence="14">The sequence shown here is derived from an EMBL/GenBank/DDBJ whole genome shotgun (WGS) entry which is preliminary data.</text>
</comment>
<evidence type="ECO:0000256" key="4">
    <source>
        <dbReference type="ARBA" id="ARBA00022692"/>
    </source>
</evidence>
<dbReference type="InterPro" id="IPR005667">
    <property type="entry name" value="Sulph_transpt2"/>
</dbReference>
<feature type="transmembrane region" description="Helical" evidence="11">
    <location>
        <begin position="64"/>
        <end position="88"/>
    </location>
</feature>
<protein>
    <submittedName>
        <fullName evidence="14">ATP-binding cassette domain-containing protein</fullName>
    </submittedName>
</protein>
<comment type="similarity">
    <text evidence="11">Belongs to the binding-protein-dependent transport system permease family.</text>
</comment>
<dbReference type="AlphaFoldDB" id="A0AAP4BTH1"/>
<dbReference type="SUPFAM" id="SSF161098">
    <property type="entry name" value="MetI-like"/>
    <property type="match status" value="1"/>
</dbReference>
<dbReference type="InterPro" id="IPR005116">
    <property type="entry name" value="Transp-assoc_OB_typ1"/>
</dbReference>
<evidence type="ECO:0000313" key="15">
    <source>
        <dbReference type="Proteomes" id="UP001226160"/>
    </source>
</evidence>
<keyword evidence="4 11" id="KW-0812">Transmembrane</keyword>
<dbReference type="InterPro" id="IPR008995">
    <property type="entry name" value="Mo/tungstate-bd_C_term_dom"/>
</dbReference>
<feature type="transmembrane region" description="Helical" evidence="11">
    <location>
        <begin position="20"/>
        <end position="44"/>
    </location>
</feature>
<feature type="transmembrane region" description="Helical" evidence="11">
    <location>
        <begin position="185"/>
        <end position="207"/>
    </location>
</feature>
<evidence type="ECO:0000313" key="14">
    <source>
        <dbReference type="EMBL" id="MDK4325618.1"/>
    </source>
</evidence>
<dbReference type="SMART" id="SM00382">
    <property type="entry name" value="AAA"/>
    <property type="match status" value="1"/>
</dbReference>
<keyword evidence="8" id="KW-0764">Sulfate transport</keyword>
<keyword evidence="5" id="KW-0547">Nucleotide-binding</keyword>
<feature type="transmembrane region" description="Helical" evidence="11">
    <location>
        <begin position="141"/>
        <end position="164"/>
    </location>
</feature>
<evidence type="ECO:0000256" key="6">
    <source>
        <dbReference type="ARBA" id="ARBA00022840"/>
    </source>
</evidence>
<accession>A0AAP4BTH1</accession>
<dbReference type="Gene3D" id="1.10.3720.10">
    <property type="entry name" value="MetI-like"/>
    <property type="match status" value="1"/>
</dbReference>
<dbReference type="Pfam" id="PF03459">
    <property type="entry name" value="TOBE"/>
    <property type="match status" value="1"/>
</dbReference>
<comment type="subunit">
    <text evidence="2">The complex is composed of two ATP-binding proteins (CysA), two transmembrane proteins (CysT and CysW) and a solute-binding protein (CysP).</text>
</comment>
<dbReference type="PROSITE" id="PS50893">
    <property type="entry name" value="ABC_TRANSPORTER_2"/>
    <property type="match status" value="1"/>
</dbReference>
<feature type="transmembrane region" description="Helical" evidence="11">
    <location>
        <begin position="95"/>
        <end position="121"/>
    </location>
</feature>
<dbReference type="Pfam" id="PF00005">
    <property type="entry name" value="ABC_tran"/>
    <property type="match status" value="1"/>
</dbReference>
<dbReference type="Proteomes" id="UP001226160">
    <property type="component" value="Unassembled WGS sequence"/>
</dbReference>
<dbReference type="PROSITE" id="PS50928">
    <property type="entry name" value="ABC_TM1"/>
    <property type="match status" value="1"/>
</dbReference>
<dbReference type="Pfam" id="PF00528">
    <property type="entry name" value="BPD_transp_1"/>
    <property type="match status" value="1"/>
</dbReference>